<sequence>MGFFKKLFGKADASPIIKPQIPDFDSLSELNQIPRLLRYTFNPHPEIALVAAQAIHRIIESTSNFQNRAMYQALKESNLRSKDLTYFEKFEPEVQISLYCVASMNRSGYVREEALNFLIKSPSQKTLPFIFFRLADWVPDIRLKAQKAFLQASKEVDFQYFIQHHYLINWLLNIKRADLKSLHQELIDFIFSETNRTLILQNLDQYQGQNRYFIIKNLLARNSQDLEFIDKILSDKDYVIRLMAVRKLELIKNPHYLQKLLNDPSQKIRNHSLHKITENQIADFQEEIKHLLFDHSADTRDLARRLISKHTNPDFADLYRSKLKHEPSPSAIIGLSELGTITDLPLIQSFLSSPSAQLRAASLYASSKLNREEAKTIAFDRLNDPSNKVKKTALNLIIQDKSYSDIPKLRAIYDQGNTETKRFALKALFDIGTWEVAGDFLKGISEKDQKLQQTAFSLLQAWHRYSLQLGSRQKESDIDYVLNILNGLEIEQKKLPMHIQRIVQEIPFIFKRR</sequence>
<dbReference type="EMBL" id="CP060139">
    <property type="protein sequence ID" value="QNR25169.1"/>
    <property type="molecule type" value="Genomic_DNA"/>
</dbReference>
<evidence type="ECO:0008006" key="3">
    <source>
        <dbReference type="Google" id="ProtNLM"/>
    </source>
</evidence>
<accession>A0A7H0VHH1</accession>
<name>A0A7H0VHH1_9FLAO</name>
<dbReference type="InterPro" id="IPR011989">
    <property type="entry name" value="ARM-like"/>
</dbReference>
<dbReference type="InterPro" id="IPR016024">
    <property type="entry name" value="ARM-type_fold"/>
</dbReference>
<dbReference type="Proteomes" id="UP000516305">
    <property type="component" value="Chromosome"/>
</dbReference>
<proteinExistence type="predicted"/>
<evidence type="ECO:0000313" key="1">
    <source>
        <dbReference type="EMBL" id="QNR25169.1"/>
    </source>
</evidence>
<dbReference type="RefSeq" id="WP_210759695.1">
    <property type="nucleotide sequence ID" value="NZ_CP060139.1"/>
</dbReference>
<dbReference type="KEGG" id="chyd:H4K34_04840"/>
<protein>
    <recommendedName>
        <fullName evidence="3">HEAT repeat domain-containing protein</fullName>
    </recommendedName>
</protein>
<dbReference type="Gene3D" id="1.25.10.10">
    <property type="entry name" value="Leucine-rich Repeat Variant"/>
    <property type="match status" value="2"/>
</dbReference>
<dbReference type="AlphaFoldDB" id="A0A7H0VHH1"/>
<evidence type="ECO:0000313" key="2">
    <source>
        <dbReference type="Proteomes" id="UP000516305"/>
    </source>
</evidence>
<dbReference type="SUPFAM" id="SSF48371">
    <property type="entry name" value="ARM repeat"/>
    <property type="match status" value="1"/>
</dbReference>
<keyword evidence="2" id="KW-1185">Reference proteome</keyword>
<organism evidence="1 2">
    <name type="scientific">Croceimicrobium hydrocarbonivorans</name>
    <dbReference type="NCBI Taxonomy" id="2761580"/>
    <lineage>
        <taxon>Bacteria</taxon>
        <taxon>Pseudomonadati</taxon>
        <taxon>Bacteroidota</taxon>
        <taxon>Flavobacteriia</taxon>
        <taxon>Flavobacteriales</taxon>
        <taxon>Owenweeksiaceae</taxon>
        <taxon>Croceimicrobium</taxon>
    </lineage>
</organism>
<reference evidence="1 2" key="1">
    <citation type="submission" date="2020-08" db="EMBL/GenBank/DDBJ databases">
        <title>Croceimicrobium hydrocarbonivorans gen. nov., sp. nov., a novel marine bacterium isolated from a bacterial consortium that degrades polyethylene terephthalate.</title>
        <authorList>
            <person name="Liu R."/>
        </authorList>
    </citation>
    <scope>NUCLEOTIDE SEQUENCE [LARGE SCALE GENOMIC DNA]</scope>
    <source>
        <strain evidence="1 2">A20-9</strain>
    </source>
</reference>
<gene>
    <name evidence="1" type="ORF">H4K34_04840</name>
</gene>